<dbReference type="PANTHER" id="PTHR21576">
    <property type="entry name" value="UNCHARACTERIZED NODULIN-LIKE PROTEIN"/>
    <property type="match status" value="1"/>
</dbReference>
<keyword evidence="3 6" id="KW-1133">Transmembrane helix</keyword>
<dbReference type="GO" id="GO:0016020">
    <property type="term" value="C:membrane"/>
    <property type="evidence" value="ECO:0007669"/>
    <property type="project" value="UniProtKB-SubCell"/>
</dbReference>
<evidence type="ECO:0000256" key="3">
    <source>
        <dbReference type="ARBA" id="ARBA00022989"/>
    </source>
</evidence>
<dbReference type="STRING" id="33114.A0A2G2V2A3"/>
<sequence>MFLVENRVVVVLSALRQLTIIGVANDVGENVGILRGKACNNFPPWVILLVGVCLSFFGYGVLWLAVSQIVLSLLYWFGTSANVCCIHSVHWIFYTGDGVDTKGKGYGIHSIRVDGNDALVVFTTVQEAQKIAVNEHKPVLVEEAGKFKTPGKEEC</sequence>
<dbReference type="Pfam" id="PF00676">
    <property type="entry name" value="E1_dh"/>
    <property type="match status" value="1"/>
</dbReference>
<feature type="domain" description="Nodulin-like" evidence="8">
    <location>
        <begin position="16"/>
        <end position="79"/>
    </location>
</feature>
<dbReference type="OrthoDB" id="410267at2759"/>
<dbReference type="EMBL" id="MLFT02000540">
    <property type="protein sequence ID" value="PHT27103.1"/>
    <property type="molecule type" value="Genomic_DNA"/>
</dbReference>
<protein>
    <submittedName>
        <fullName evidence="9">Uncharacterized protein</fullName>
    </submittedName>
</protein>
<dbReference type="Gene3D" id="3.40.50.970">
    <property type="match status" value="1"/>
</dbReference>
<evidence type="ECO:0000259" key="7">
    <source>
        <dbReference type="Pfam" id="PF00676"/>
    </source>
</evidence>
<dbReference type="PANTHER" id="PTHR21576:SF97">
    <property type="entry name" value="MAJOR FACILITATOR SUPERFAMILY PROTEIN"/>
    <property type="match status" value="1"/>
</dbReference>
<feature type="domain" description="Dehydrogenase E1 component" evidence="7">
    <location>
        <begin position="99"/>
        <end position="142"/>
    </location>
</feature>
<dbReference type="GO" id="GO:0016624">
    <property type="term" value="F:oxidoreductase activity, acting on the aldehyde or oxo group of donors, disulfide as acceptor"/>
    <property type="evidence" value="ECO:0007669"/>
    <property type="project" value="InterPro"/>
</dbReference>
<keyword evidence="4" id="KW-0560">Oxidoreductase</keyword>
<comment type="caution">
    <text evidence="9">The sequence shown here is derived from an EMBL/GenBank/DDBJ whole genome shotgun (WGS) entry which is preliminary data.</text>
</comment>
<dbReference type="InterPro" id="IPR010658">
    <property type="entry name" value="Nodulin-like"/>
</dbReference>
<evidence type="ECO:0000259" key="8">
    <source>
        <dbReference type="Pfam" id="PF06813"/>
    </source>
</evidence>
<dbReference type="Pfam" id="PF06813">
    <property type="entry name" value="Nodulin-like"/>
    <property type="match status" value="1"/>
</dbReference>
<keyword evidence="5 6" id="KW-0472">Membrane</keyword>
<dbReference type="InterPro" id="IPR029061">
    <property type="entry name" value="THDP-binding"/>
</dbReference>
<dbReference type="AlphaFoldDB" id="A0A2G2V2A3"/>
<organism evidence="9 10">
    <name type="scientific">Capsicum baccatum</name>
    <name type="common">Peruvian pepper</name>
    <dbReference type="NCBI Taxonomy" id="33114"/>
    <lineage>
        <taxon>Eukaryota</taxon>
        <taxon>Viridiplantae</taxon>
        <taxon>Streptophyta</taxon>
        <taxon>Embryophyta</taxon>
        <taxon>Tracheophyta</taxon>
        <taxon>Spermatophyta</taxon>
        <taxon>Magnoliopsida</taxon>
        <taxon>eudicotyledons</taxon>
        <taxon>Gunneridae</taxon>
        <taxon>Pentapetalae</taxon>
        <taxon>asterids</taxon>
        <taxon>lamiids</taxon>
        <taxon>Solanales</taxon>
        <taxon>Solanaceae</taxon>
        <taxon>Solanoideae</taxon>
        <taxon>Capsiceae</taxon>
        <taxon>Capsicum</taxon>
    </lineage>
</organism>
<name>A0A2G2V2A3_CAPBA</name>
<reference evidence="9 10" key="1">
    <citation type="journal article" date="2017" name="Genome Biol.">
        <title>New reference genome sequences of hot pepper reveal the massive evolution of plant disease-resistance genes by retroduplication.</title>
        <authorList>
            <person name="Kim S."/>
            <person name="Park J."/>
            <person name="Yeom S.I."/>
            <person name="Kim Y.M."/>
            <person name="Seo E."/>
            <person name="Kim K.T."/>
            <person name="Kim M.S."/>
            <person name="Lee J.M."/>
            <person name="Cheong K."/>
            <person name="Shin H.S."/>
            <person name="Kim S.B."/>
            <person name="Han K."/>
            <person name="Lee J."/>
            <person name="Park M."/>
            <person name="Lee H.A."/>
            <person name="Lee H.Y."/>
            <person name="Lee Y."/>
            <person name="Oh S."/>
            <person name="Lee J.H."/>
            <person name="Choi E."/>
            <person name="Choi E."/>
            <person name="Lee S.E."/>
            <person name="Jeon J."/>
            <person name="Kim H."/>
            <person name="Choi G."/>
            <person name="Song H."/>
            <person name="Lee J."/>
            <person name="Lee S.C."/>
            <person name="Kwon J.K."/>
            <person name="Lee H.Y."/>
            <person name="Koo N."/>
            <person name="Hong Y."/>
            <person name="Kim R.W."/>
            <person name="Kang W.H."/>
            <person name="Huh J.H."/>
            <person name="Kang B.C."/>
            <person name="Yang T.J."/>
            <person name="Lee Y.H."/>
            <person name="Bennetzen J.L."/>
            <person name="Choi D."/>
        </authorList>
    </citation>
    <scope>NUCLEOTIDE SEQUENCE [LARGE SCALE GENOMIC DNA]</scope>
    <source>
        <strain evidence="10">cv. PBC81</strain>
    </source>
</reference>
<keyword evidence="10" id="KW-1185">Reference proteome</keyword>
<dbReference type="InterPro" id="IPR001017">
    <property type="entry name" value="DH_E1"/>
</dbReference>
<keyword evidence="2 6" id="KW-0812">Transmembrane</keyword>
<feature type="transmembrane region" description="Helical" evidence="6">
    <location>
        <begin position="45"/>
        <end position="66"/>
    </location>
</feature>
<dbReference type="SUPFAM" id="SSF52518">
    <property type="entry name" value="Thiamin diphosphate-binding fold (THDP-binding)"/>
    <property type="match status" value="1"/>
</dbReference>
<evidence type="ECO:0000256" key="1">
    <source>
        <dbReference type="ARBA" id="ARBA00004141"/>
    </source>
</evidence>
<reference evidence="10" key="2">
    <citation type="journal article" date="2017" name="J. Anim. Genet.">
        <title>Multiple reference genome sequences of hot pepper reveal the massive evolution of plant disease resistance genes by retroduplication.</title>
        <authorList>
            <person name="Kim S."/>
            <person name="Park J."/>
            <person name="Yeom S.-I."/>
            <person name="Kim Y.-M."/>
            <person name="Seo E."/>
            <person name="Kim K.-T."/>
            <person name="Kim M.-S."/>
            <person name="Lee J.M."/>
            <person name="Cheong K."/>
            <person name="Shin H.-S."/>
            <person name="Kim S.-B."/>
            <person name="Han K."/>
            <person name="Lee J."/>
            <person name="Park M."/>
            <person name="Lee H.-A."/>
            <person name="Lee H.-Y."/>
            <person name="Lee Y."/>
            <person name="Oh S."/>
            <person name="Lee J.H."/>
            <person name="Choi E."/>
            <person name="Choi E."/>
            <person name="Lee S.E."/>
            <person name="Jeon J."/>
            <person name="Kim H."/>
            <person name="Choi G."/>
            <person name="Song H."/>
            <person name="Lee J."/>
            <person name="Lee S.-C."/>
            <person name="Kwon J.-K."/>
            <person name="Lee H.-Y."/>
            <person name="Koo N."/>
            <person name="Hong Y."/>
            <person name="Kim R.W."/>
            <person name="Kang W.-H."/>
            <person name="Huh J.H."/>
            <person name="Kang B.-C."/>
            <person name="Yang T.-J."/>
            <person name="Lee Y.-H."/>
            <person name="Bennetzen J.L."/>
            <person name="Choi D."/>
        </authorList>
    </citation>
    <scope>NUCLEOTIDE SEQUENCE [LARGE SCALE GENOMIC DNA]</scope>
    <source>
        <strain evidence="10">cv. PBC81</strain>
    </source>
</reference>
<gene>
    <name evidence="9" type="ORF">CQW23_33292</name>
</gene>
<proteinExistence type="predicted"/>
<evidence type="ECO:0000256" key="5">
    <source>
        <dbReference type="ARBA" id="ARBA00023136"/>
    </source>
</evidence>
<evidence type="ECO:0000313" key="9">
    <source>
        <dbReference type="EMBL" id="PHT27103.1"/>
    </source>
</evidence>
<accession>A0A2G2V2A3</accession>
<evidence type="ECO:0000256" key="2">
    <source>
        <dbReference type="ARBA" id="ARBA00022692"/>
    </source>
</evidence>
<evidence type="ECO:0000313" key="10">
    <source>
        <dbReference type="Proteomes" id="UP000224567"/>
    </source>
</evidence>
<comment type="subcellular location">
    <subcellularLocation>
        <location evidence="1">Membrane</location>
        <topology evidence="1">Multi-pass membrane protein</topology>
    </subcellularLocation>
</comment>
<evidence type="ECO:0000256" key="4">
    <source>
        <dbReference type="ARBA" id="ARBA00023002"/>
    </source>
</evidence>
<feature type="transmembrane region" description="Helical" evidence="6">
    <location>
        <begin position="73"/>
        <end position="94"/>
    </location>
</feature>
<dbReference type="Proteomes" id="UP000224567">
    <property type="component" value="Unassembled WGS sequence"/>
</dbReference>
<evidence type="ECO:0000256" key="6">
    <source>
        <dbReference type="SAM" id="Phobius"/>
    </source>
</evidence>